<dbReference type="Pfam" id="PF07992">
    <property type="entry name" value="Pyr_redox_2"/>
    <property type="match status" value="1"/>
</dbReference>
<name>A0ABP4G0T0_9PSEU</name>
<gene>
    <name evidence="6" type="ORF">GCM10009675_25450</name>
</gene>
<dbReference type="InterPro" id="IPR036188">
    <property type="entry name" value="FAD/NAD-bd_sf"/>
</dbReference>
<proteinExistence type="inferred from homology"/>
<dbReference type="Proteomes" id="UP001500467">
    <property type="component" value="Unassembled WGS sequence"/>
</dbReference>
<sequence>MSPGVVVAGGGYAGVAAAQALDDVADVVLVEPRDRFVHNVAALRALVDPAWTEAIFFPYDRLLSRGRVVRDRVTHADGDTVVLSSGERLNPEYLVLATGSSYPFPAKIAADDSADAVAGLRATRASLAAAKRVLLLGAGPVGLELAGEIKAAWPEKDVTLVDPAGEIVSGGYPDELRTELRGQLDDLGIELLIGTSLDGRPPTEPGELAAFTVRTHAGRDIDADLWFRCYGVTPHSDYLAGSLAAARRDNGHVEVSEDLRVAGHDRVFALGDLTDLPEAKMAKAAGEHAEVAAANIRALIAGHPGSATYQPAPAAISLPLGPAGGASYAAGVGVLGPERTSHLKGTHLRMDTYTTLFGLA</sequence>
<evidence type="ECO:0000256" key="3">
    <source>
        <dbReference type="ARBA" id="ARBA00022827"/>
    </source>
</evidence>
<reference evidence="7" key="1">
    <citation type="journal article" date="2019" name="Int. J. Syst. Evol. Microbiol.">
        <title>The Global Catalogue of Microorganisms (GCM) 10K type strain sequencing project: providing services to taxonomists for standard genome sequencing and annotation.</title>
        <authorList>
            <consortium name="The Broad Institute Genomics Platform"/>
            <consortium name="The Broad Institute Genome Sequencing Center for Infectious Disease"/>
            <person name="Wu L."/>
            <person name="Ma J."/>
        </authorList>
    </citation>
    <scope>NUCLEOTIDE SEQUENCE [LARGE SCALE GENOMIC DNA]</scope>
    <source>
        <strain evidence="7">JCM 13022</strain>
    </source>
</reference>
<keyword evidence="7" id="KW-1185">Reference proteome</keyword>
<organism evidence="6 7">
    <name type="scientific">Prauserella alba</name>
    <dbReference type="NCBI Taxonomy" id="176898"/>
    <lineage>
        <taxon>Bacteria</taxon>
        <taxon>Bacillati</taxon>
        <taxon>Actinomycetota</taxon>
        <taxon>Actinomycetes</taxon>
        <taxon>Pseudonocardiales</taxon>
        <taxon>Pseudonocardiaceae</taxon>
        <taxon>Prauserella</taxon>
    </lineage>
</organism>
<evidence type="ECO:0000313" key="6">
    <source>
        <dbReference type="EMBL" id="GAA1205547.1"/>
    </source>
</evidence>
<evidence type="ECO:0000256" key="2">
    <source>
        <dbReference type="ARBA" id="ARBA00022630"/>
    </source>
</evidence>
<dbReference type="PANTHER" id="PTHR43735:SF3">
    <property type="entry name" value="FERROPTOSIS SUPPRESSOR PROTEIN 1"/>
    <property type="match status" value="1"/>
</dbReference>
<keyword evidence="3" id="KW-0274">FAD</keyword>
<protein>
    <recommendedName>
        <fullName evidence="5">FAD/NAD(P)-binding domain-containing protein</fullName>
    </recommendedName>
</protein>
<comment type="similarity">
    <text evidence="1">Belongs to the FAD-dependent oxidoreductase family.</text>
</comment>
<evidence type="ECO:0000256" key="4">
    <source>
        <dbReference type="ARBA" id="ARBA00023002"/>
    </source>
</evidence>
<dbReference type="InterPro" id="IPR023753">
    <property type="entry name" value="FAD/NAD-binding_dom"/>
</dbReference>
<keyword evidence="4" id="KW-0560">Oxidoreductase</keyword>
<dbReference type="RefSeq" id="WP_253858145.1">
    <property type="nucleotide sequence ID" value="NZ_BAAALM010000008.1"/>
</dbReference>
<accession>A0ABP4G0T0</accession>
<keyword evidence="2" id="KW-0285">Flavoprotein</keyword>
<evidence type="ECO:0000313" key="7">
    <source>
        <dbReference type="Proteomes" id="UP001500467"/>
    </source>
</evidence>
<dbReference type="Gene3D" id="3.50.50.100">
    <property type="match status" value="1"/>
</dbReference>
<dbReference type="SUPFAM" id="SSF51905">
    <property type="entry name" value="FAD/NAD(P)-binding domain"/>
    <property type="match status" value="1"/>
</dbReference>
<dbReference type="PRINTS" id="PR00368">
    <property type="entry name" value="FADPNR"/>
</dbReference>
<evidence type="ECO:0000256" key="1">
    <source>
        <dbReference type="ARBA" id="ARBA00006442"/>
    </source>
</evidence>
<feature type="domain" description="FAD/NAD(P)-binding" evidence="5">
    <location>
        <begin position="5"/>
        <end position="283"/>
    </location>
</feature>
<evidence type="ECO:0000259" key="5">
    <source>
        <dbReference type="Pfam" id="PF07992"/>
    </source>
</evidence>
<dbReference type="EMBL" id="BAAALM010000008">
    <property type="protein sequence ID" value="GAA1205547.1"/>
    <property type="molecule type" value="Genomic_DNA"/>
</dbReference>
<comment type="caution">
    <text evidence="6">The sequence shown here is derived from an EMBL/GenBank/DDBJ whole genome shotgun (WGS) entry which is preliminary data.</text>
</comment>
<dbReference type="PANTHER" id="PTHR43735">
    <property type="entry name" value="APOPTOSIS-INDUCING FACTOR 1"/>
    <property type="match status" value="1"/>
</dbReference>